<feature type="region of interest" description="Disordered" evidence="1">
    <location>
        <begin position="1"/>
        <end position="25"/>
    </location>
</feature>
<sequence length="114" mass="12391">MGRKRNGGKPWGTLNSDSGLPDEKVSDLESSHLCQDISVEEVLTSINSMNPAHISEYTFIRVDKCTCHLSGLDESVVECNALAGIIYLFCVRFKAQGSFGIGQGQDSKIGYSKC</sequence>
<organism evidence="2">
    <name type="scientific">Oryza brachyantha</name>
    <name type="common">malo sina</name>
    <dbReference type="NCBI Taxonomy" id="4533"/>
    <lineage>
        <taxon>Eukaryota</taxon>
        <taxon>Viridiplantae</taxon>
        <taxon>Streptophyta</taxon>
        <taxon>Embryophyta</taxon>
        <taxon>Tracheophyta</taxon>
        <taxon>Spermatophyta</taxon>
        <taxon>Magnoliopsida</taxon>
        <taxon>Liliopsida</taxon>
        <taxon>Poales</taxon>
        <taxon>Poaceae</taxon>
        <taxon>BOP clade</taxon>
        <taxon>Oryzoideae</taxon>
        <taxon>Oryzeae</taxon>
        <taxon>Oryzinae</taxon>
        <taxon>Oryza</taxon>
    </lineage>
</organism>
<dbReference type="Proteomes" id="UP000006038">
    <property type="component" value="Chromosome 11"/>
</dbReference>
<evidence type="ECO:0000313" key="2">
    <source>
        <dbReference type="EnsemblPlants" id="OB11G15750.1"/>
    </source>
</evidence>
<reference evidence="2" key="2">
    <citation type="submission" date="2013-04" db="UniProtKB">
        <authorList>
            <consortium name="EnsemblPlants"/>
        </authorList>
    </citation>
    <scope>IDENTIFICATION</scope>
</reference>
<dbReference type="EnsemblPlants" id="OB11G15750.1">
    <property type="protein sequence ID" value="OB11G15750.1"/>
    <property type="gene ID" value="OB11G15750"/>
</dbReference>
<evidence type="ECO:0000313" key="3">
    <source>
        <dbReference type="Proteomes" id="UP000006038"/>
    </source>
</evidence>
<dbReference type="Gramene" id="OB11G15750.1">
    <property type="protein sequence ID" value="OB11G15750.1"/>
    <property type="gene ID" value="OB11G15750"/>
</dbReference>
<proteinExistence type="predicted"/>
<reference evidence="2" key="1">
    <citation type="journal article" date="2013" name="Nat. Commun.">
        <title>Whole-genome sequencing of Oryza brachyantha reveals mechanisms underlying Oryza genome evolution.</title>
        <authorList>
            <person name="Chen J."/>
            <person name="Huang Q."/>
            <person name="Gao D."/>
            <person name="Wang J."/>
            <person name="Lang Y."/>
            <person name="Liu T."/>
            <person name="Li B."/>
            <person name="Bai Z."/>
            <person name="Luis Goicoechea J."/>
            <person name="Liang C."/>
            <person name="Chen C."/>
            <person name="Zhang W."/>
            <person name="Sun S."/>
            <person name="Liao Y."/>
            <person name="Zhang X."/>
            <person name="Yang L."/>
            <person name="Song C."/>
            <person name="Wang M."/>
            <person name="Shi J."/>
            <person name="Liu G."/>
            <person name="Liu J."/>
            <person name="Zhou H."/>
            <person name="Zhou W."/>
            <person name="Yu Q."/>
            <person name="An N."/>
            <person name="Chen Y."/>
            <person name="Cai Q."/>
            <person name="Wang B."/>
            <person name="Liu B."/>
            <person name="Min J."/>
            <person name="Huang Y."/>
            <person name="Wu H."/>
            <person name="Li Z."/>
            <person name="Zhang Y."/>
            <person name="Yin Y."/>
            <person name="Song W."/>
            <person name="Jiang J."/>
            <person name="Jackson S.A."/>
            <person name="Wing R.A."/>
            <person name="Wang J."/>
            <person name="Chen M."/>
        </authorList>
    </citation>
    <scope>NUCLEOTIDE SEQUENCE [LARGE SCALE GENOMIC DNA]</scope>
    <source>
        <strain evidence="2">cv. IRGC 101232</strain>
    </source>
</reference>
<name>J3N6Y9_ORYBR</name>
<dbReference type="HOGENOM" id="CLU_2124891_0_0_1"/>
<accession>J3N6Y9</accession>
<protein>
    <submittedName>
        <fullName evidence="2">Uncharacterized protein</fullName>
    </submittedName>
</protein>
<dbReference type="AlphaFoldDB" id="J3N6Y9"/>
<evidence type="ECO:0000256" key="1">
    <source>
        <dbReference type="SAM" id="MobiDB-lite"/>
    </source>
</evidence>
<keyword evidence="3" id="KW-1185">Reference proteome</keyword>